<accession>A0A831PR21</accession>
<dbReference type="Gene3D" id="3.30.2310.20">
    <property type="entry name" value="RelE-like"/>
    <property type="match status" value="1"/>
</dbReference>
<dbReference type="AlphaFoldDB" id="A0A831PR21"/>
<dbReference type="InterPro" id="IPR035093">
    <property type="entry name" value="RelE/ParE_toxin_dom_sf"/>
</dbReference>
<dbReference type="EMBL" id="DSDK01000444">
    <property type="protein sequence ID" value="HDR51561.1"/>
    <property type="molecule type" value="Genomic_DNA"/>
</dbReference>
<reference evidence="1" key="1">
    <citation type="journal article" date="2020" name="mSystems">
        <title>Genome- and Community-Level Interaction Insights into Carbon Utilization and Element Cycling Functions of Hydrothermarchaeota in Hydrothermal Sediment.</title>
        <authorList>
            <person name="Zhou Z."/>
            <person name="Liu Y."/>
            <person name="Xu W."/>
            <person name="Pan J."/>
            <person name="Luo Z.H."/>
            <person name="Li M."/>
        </authorList>
    </citation>
    <scope>NUCLEOTIDE SEQUENCE [LARGE SCALE GENOMIC DNA]</scope>
    <source>
        <strain evidence="1">SpSt-1217</strain>
    </source>
</reference>
<proteinExistence type="predicted"/>
<dbReference type="Pfam" id="PF15781">
    <property type="entry name" value="ParE-like_toxin"/>
    <property type="match status" value="1"/>
</dbReference>
<evidence type="ECO:0000313" key="1">
    <source>
        <dbReference type="EMBL" id="HDR51561.1"/>
    </source>
</evidence>
<comment type="caution">
    <text evidence="1">The sequence shown here is derived from an EMBL/GenBank/DDBJ whole genome shotgun (WGS) entry which is preliminary data.</text>
</comment>
<protein>
    <recommendedName>
        <fullName evidence="2">Phage derived protein Gp49-like</fullName>
    </recommendedName>
</protein>
<evidence type="ECO:0008006" key="2">
    <source>
        <dbReference type="Google" id="ProtNLM"/>
    </source>
</evidence>
<dbReference type="Proteomes" id="UP000886047">
    <property type="component" value="Unassembled WGS sequence"/>
</dbReference>
<gene>
    <name evidence="1" type="ORF">ENN90_08070</name>
</gene>
<dbReference type="InterPro" id="IPR031552">
    <property type="entry name" value="ParE-like_toxin"/>
</dbReference>
<sequence length="132" mass="14848">MSQETYKVILDLVVQKDLKALKRIQGQVLDAILELETNPKKGHKLKANLQGVRALEFSIKGSGQYRAAYLLLEEQKTCIVFAVGPHENFYAAAAKKAKLIKPLIDKVREAKKQIFAKPKKIRVTRPKIPPDA</sequence>
<dbReference type="SUPFAM" id="SSF143011">
    <property type="entry name" value="RelE-like"/>
    <property type="match status" value="1"/>
</dbReference>
<name>A0A831PR21_9BACT</name>
<organism evidence="1">
    <name type="scientific">Mariniphaga anaerophila</name>
    <dbReference type="NCBI Taxonomy" id="1484053"/>
    <lineage>
        <taxon>Bacteria</taxon>
        <taxon>Pseudomonadati</taxon>
        <taxon>Bacteroidota</taxon>
        <taxon>Bacteroidia</taxon>
        <taxon>Marinilabiliales</taxon>
        <taxon>Prolixibacteraceae</taxon>
        <taxon>Mariniphaga</taxon>
    </lineage>
</organism>